<evidence type="ECO:0000256" key="7">
    <source>
        <dbReference type="SAM" id="SignalP"/>
    </source>
</evidence>
<evidence type="ECO:0000256" key="1">
    <source>
        <dbReference type="ARBA" id="ARBA00001947"/>
    </source>
</evidence>
<dbReference type="GO" id="GO:0016020">
    <property type="term" value="C:membrane"/>
    <property type="evidence" value="ECO:0007669"/>
    <property type="project" value="TreeGrafter"/>
</dbReference>
<dbReference type="Gene3D" id="3.30.2010.10">
    <property type="entry name" value="Metalloproteases ('zincins'), catalytic domain"/>
    <property type="match status" value="1"/>
</dbReference>
<feature type="domain" description="Peptidase M48" evidence="8">
    <location>
        <begin position="64"/>
        <end position="204"/>
    </location>
</feature>
<sequence length="448" mass="49393">MQLSKILGAASLVVGLSGCAALLEPEQHYTDVDLTIPTRDNQAIHQRDRTVLKDQSVLTYVEGILKRLEATHGKPCECQVVVDTSPGYEAYTVSANTIVLSSGAISQAESEDEVAALIGHELYHVYENDVLDSMLQDGAIAALRMGAVAAGEDVTVVFGDSLKEAATGLIYRHFEAQDEIDADAFAVDLLARAGYSQNGMNMMIRRLGEYASEARASAPAAAACLRMDDEGEIFINFTQCTSTLTGADSSRYLAKEARTEAAMALAMELPDDRRRRSTQGQVPEFYTIEYLDQVADMDFTSKEALARDLPRIERLDLPPELADDASLHSKFTAAYLMLGDHERATQALALSAQSTYRTPTVFRHLLQVADYNRDGELVAQLLHDMDREIGQMPSMLPVEYYLTRRYDLTVQEGIRLARCAMTLAQDLGLSELCDVYGDKADNYTALRW</sequence>
<keyword evidence="4 9" id="KW-0378">Hydrolase</keyword>
<dbReference type="GO" id="GO:0051603">
    <property type="term" value="P:proteolysis involved in protein catabolic process"/>
    <property type="evidence" value="ECO:0007669"/>
    <property type="project" value="TreeGrafter"/>
</dbReference>
<evidence type="ECO:0000256" key="4">
    <source>
        <dbReference type="ARBA" id="ARBA00022801"/>
    </source>
</evidence>
<proteinExistence type="predicted"/>
<dbReference type="RefSeq" id="WP_348815515.1">
    <property type="nucleotide sequence ID" value="NZ_CP098828.1"/>
</dbReference>
<feature type="chain" id="PRO_5043493170" evidence="7">
    <location>
        <begin position="21"/>
        <end position="448"/>
    </location>
</feature>
<keyword evidence="6 9" id="KW-0482">Metalloprotease</keyword>
<evidence type="ECO:0000256" key="2">
    <source>
        <dbReference type="ARBA" id="ARBA00022670"/>
    </source>
</evidence>
<dbReference type="PANTHER" id="PTHR22726">
    <property type="entry name" value="METALLOENDOPEPTIDASE OMA1"/>
    <property type="match status" value="1"/>
</dbReference>
<name>A0AAU7KWJ3_9GAMM</name>
<keyword evidence="2" id="KW-0645">Protease</keyword>
<organism evidence="9">
    <name type="scientific">Halomonas sp. H10-59</name>
    <dbReference type="NCBI Taxonomy" id="2950874"/>
    <lineage>
        <taxon>Bacteria</taxon>
        <taxon>Pseudomonadati</taxon>
        <taxon>Pseudomonadota</taxon>
        <taxon>Gammaproteobacteria</taxon>
        <taxon>Oceanospirillales</taxon>
        <taxon>Halomonadaceae</taxon>
        <taxon>Halomonas</taxon>
    </lineage>
</organism>
<keyword evidence="3" id="KW-0479">Metal-binding</keyword>
<evidence type="ECO:0000256" key="3">
    <source>
        <dbReference type="ARBA" id="ARBA00022723"/>
    </source>
</evidence>
<evidence type="ECO:0000256" key="6">
    <source>
        <dbReference type="ARBA" id="ARBA00023049"/>
    </source>
</evidence>
<dbReference type="PANTHER" id="PTHR22726:SF1">
    <property type="entry name" value="METALLOENDOPEPTIDASE OMA1, MITOCHONDRIAL"/>
    <property type="match status" value="1"/>
</dbReference>
<dbReference type="GO" id="GO:0004222">
    <property type="term" value="F:metalloendopeptidase activity"/>
    <property type="evidence" value="ECO:0007669"/>
    <property type="project" value="InterPro"/>
</dbReference>
<keyword evidence="7" id="KW-0732">Signal</keyword>
<dbReference type="GO" id="GO:0046872">
    <property type="term" value="F:metal ion binding"/>
    <property type="evidence" value="ECO:0007669"/>
    <property type="project" value="UniProtKB-KW"/>
</dbReference>
<evidence type="ECO:0000313" key="9">
    <source>
        <dbReference type="EMBL" id="XBO76100.1"/>
    </source>
</evidence>
<dbReference type="PROSITE" id="PS51257">
    <property type="entry name" value="PROKAR_LIPOPROTEIN"/>
    <property type="match status" value="1"/>
</dbReference>
<evidence type="ECO:0000259" key="8">
    <source>
        <dbReference type="Pfam" id="PF01435"/>
    </source>
</evidence>
<dbReference type="EC" id="3.4.24.-" evidence="9"/>
<dbReference type="AlphaFoldDB" id="A0AAU7KWJ3"/>
<comment type="cofactor">
    <cofactor evidence="1">
        <name>Zn(2+)</name>
        <dbReference type="ChEBI" id="CHEBI:29105"/>
    </cofactor>
</comment>
<dbReference type="InterPro" id="IPR051156">
    <property type="entry name" value="Mito/Outer_Membr_Metalloprot"/>
</dbReference>
<dbReference type="InterPro" id="IPR001915">
    <property type="entry name" value="Peptidase_M48"/>
</dbReference>
<accession>A0AAU7KWJ3</accession>
<protein>
    <submittedName>
        <fullName evidence="9">M48 family metalloprotease</fullName>
        <ecNumber evidence="9">3.4.24.-</ecNumber>
    </submittedName>
</protein>
<reference evidence="9" key="1">
    <citation type="submission" date="2022-06" db="EMBL/GenBank/DDBJ databases">
        <title>A novel DMS-producing enzyme.</title>
        <authorList>
            <person name="Zhang Y."/>
        </authorList>
    </citation>
    <scope>NUCLEOTIDE SEQUENCE</scope>
    <source>
        <strain evidence="9">H10-59</strain>
    </source>
</reference>
<feature type="signal peptide" evidence="7">
    <location>
        <begin position="1"/>
        <end position="20"/>
    </location>
</feature>
<evidence type="ECO:0000256" key="5">
    <source>
        <dbReference type="ARBA" id="ARBA00022833"/>
    </source>
</evidence>
<dbReference type="Pfam" id="PF01435">
    <property type="entry name" value="Peptidase_M48"/>
    <property type="match status" value="1"/>
</dbReference>
<keyword evidence="5" id="KW-0862">Zinc</keyword>
<dbReference type="EMBL" id="CP098828">
    <property type="protein sequence ID" value="XBO76100.1"/>
    <property type="molecule type" value="Genomic_DNA"/>
</dbReference>
<gene>
    <name evidence="9" type="ORF">NFG57_04795</name>
</gene>